<evidence type="ECO:0000256" key="10">
    <source>
        <dbReference type="ARBA" id="ARBA00022918"/>
    </source>
</evidence>
<evidence type="ECO:0000256" key="4">
    <source>
        <dbReference type="ARBA" id="ARBA00022723"/>
    </source>
</evidence>
<keyword evidence="11" id="KW-0239">DNA-directed DNA polymerase</keyword>
<evidence type="ECO:0000256" key="8">
    <source>
        <dbReference type="ARBA" id="ARBA00022884"/>
    </source>
</evidence>
<evidence type="ECO:0000256" key="2">
    <source>
        <dbReference type="ARBA" id="ARBA00022695"/>
    </source>
</evidence>
<evidence type="ECO:0000256" key="14">
    <source>
        <dbReference type="ARBA" id="ARBA00049244"/>
    </source>
</evidence>
<protein>
    <recommendedName>
        <fullName evidence="16">Integrase catalytic domain-containing protein</fullName>
    </recommendedName>
</protein>
<gene>
    <name evidence="17" type="ORF">GSI_06481</name>
</gene>
<keyword evidence="7" id="KW-0460">Magnesium</keyword>
<keyword evidence="5" id="KW-0255">Endonuclease</keyword>
<dbReference type="Proteomes" id="UP000230002">
    <property type="component" value="Unassembled WGS sequence"/>
</dbReference>
<dbReference type="GO" id="GO:0004519">
    <property type="term" value="F:endonuclease activity"/>
    <property type="evidence" value="ECO:0007669"/>
    <property type="project" value="UniProtKB-KW"/>
</dbReference>
<feature type="compositionally biased region" description="Low complexity" evidence="15">
    <location>
        <begin position="267"/>
        <end position="285"/>
    </location>
</feature>
<accession>A0A2G8SDH7</accession>
<evidence type="ECO:0000313" key="17">
    <source>
        <dbReference type="EMBL" id="PIL31777.1"/>
    </source>
</evidence>
<name>A0A2G8SDH7_9APHY</name>
<keyword evidence="8" id="KW-0694">RNA-binding</keyword>
<dbReference type="GO" id="GO:0003964">
    <property type="term" value="F:RNA-directed DNA polymerase activity"/>
    <property type="evidence" value="ECO:0007669"/>
    <property type="project" value="UniProtKB-KW"/>
</dbReference>
<dbReference type="InterPro" id="IPR039537">
    <property type="entry name" value="Retrotran_Ty1/copia-like"/>
</dbReference>
<dbReference type="InterPro" id="IPR012337">
    <property type="entry name" value="RNaseH-like_sf"/>
</dbReference>
<evidence type="ECO:0000256" key="5">
    <source>
        <dbReference type="ARBA" id="ARBA00022759"/>
    </source>
</evidence>
<feature type="domain" description="Integrase catalytic" evidence="16">
    <location>
        <begin position="18"/>
        <end position="178"/>
    </location>
</feature>
<evidence type="ECO:0000256" key="7">
    <source>
        <dbReference type="ARBA" id="ARBA00022842"/>
    </source>
</evidence>
<dbReference type="GO" id="GO:0006310">
    <property type="term" value="P:DNA recombination"/>
    <property type="evidence" value="ECO:0007669"/>
    <property type="project" value="UniProtKB-KW"/>
</dbReference>
<organism evidence="17 18">
    <name type="scientific">Ganoderma sinense ZZ0214-1</name>
    <dbReference type="NCBI Taxonomy" id="1077348"/>
    <lineage>
        <taxon>Eukaryota</taxon>
        <taxon>Fungi</taxon>
        <taxon>Dikarya</taxon>
        <taxon>Basidiomycota</taxon>
        <taxon>Agaricomycotina</taxon>
        <taxon>Agaricomycetes</taxon>
        <taxon>Polyporales</taxon>
        <taxon>Polyporaceae</taxon>
        <taxon>Ganoderma</taxon>
    </lineage>
</organism>
<dbReference type="GO" id="GO:0032196">
    <property type="term" value="P:transposition"/>
    <property type="evidence" value="ECO:0007669"/>
    <property type="project" value="UniProtKB-KW"/>
</dbReference>
<evidence type="ECO:0000256" key="15">
    <source>
        <dbReference type="SAM" id="MobiDB-lite"/>
    </source>
</evidence>
<evidence type="ECO:0000313" key="18">
    <source>
        <dbReference type="Proteomes" id="UP000230002"/>
    </source>
</evidence>
<dbReference type="PANTHER" id="PTHR42648">
    <property type="entry name" value="TRANSPOSASE, PUTATIVE-RELATED"/>
    <property type="match status" value="1"/>
</dbReference>
<dbReference type="GO" id="GO:0003887">
    <property type="term" value="F:DNA-directed DNA polymerase activity"/>
    <property type="evidence" value="ECO:0007669"/>
    <property type="project" value="UniProtKB-KW"/>
</dbReference>
<dbReference type="GO" id="GO:0016787">
    <property type="term" value="F:hydrolase activity"/>
    <property type="evidence" value="ECO:0007669"/>
    <property type="project" value="UniProtKB-KW"/>
</dbReference>
<dbReference type="Pfam" id="PF00665">
    <property type="entry name" value="rve"/>
    <property type="match status" value="1"/>
</dbReference>
<evidence type="ECO:0000256" key="11">
    <source>
        <dbReference type="ARBA" id="ARBA00022932"/>
    </source>
</evidence>
<dbReference type="PANTHER" id="PTHR42648:SF11">
    <property type="entry name" value="TRANSPOSON TY4-P GAG-POL POLYPROTEIN"/>
    <property type="match status" value="1"/>
</dbReference>
<feature type="region of interest" description="Disordered" evidence="15">
    <location>
        <begin position="217"/>
        <end position="328"/>
    </location>
</feature>
<keyword evidence="3" id="KW-0540">Nuclease</keyword>
<comment type="caution">
    <text evidence="17">The sequence shown here is derived from an EMBL/GenBank/DDBJ whole genome shotgun (WGS) entry which is preliminary data.</text>
</comment>
<keyword evidence="4" id="KW-0479">Metal-binding</keyword>
<evidence type="ECO:0000256" key="12">
    <source>
        <dbReference type="ARBA" id="ARBA00023172"/>
    </source>
</evidence>
<evidence type="ECO:0000259" key="16">
    <source>
        <dbReference type="PROSITE" id="PS50994"/>
    </source>
</evidence>
<keyword evidence="10" id="KW-0695">RNA-directed DNA polymerase</keyword>
<comment type="catalytic activity">
    <reaction evidence="14">
        <text>DNA(n) + a 2'-deoxyribonucleoside 5'-triphosphate = DNA(n+1) + diphosphate</text>
        <dbReference type="Rhea" id="RHEA:22508"/>
        <dbReference type="Rhea" id="RHEA-COMP:17339"/>
        <dbReference type="Rhea" id="RHEA-COMP:17340"/>
        <dbReference type="ChEBI" id="CHEBI:33019"/>
        <dbReference type="ChEBI" id="CHEBI:61560"/>
        <dbReference type="ChEBI" id="CHEBI:173112"/>
        <dbReference type="EC" id="2.7.7.7"/>
    </reaction>
</comment>
<dbReference type="OrthoDB" id="2776596at2759"/>
<dbReference type="Gene3D" id="3.30.420.10">
    <property type="entry name" value="Ribonuclease H-like superfamily/Ribonuclease H"/>
    <property type="match status" value="1"/>
</dbReference>
<proteinExistence type="predicted"/>
<dbReference type="GO" id="GO:0046872">
    <property type="term" value="F:metal ion binding"/>
    <property type="evidence" value="ECO:0007669"/>
    <property type="project" value="UniProtKB-KW"/>
</dbReference>
<dbReference type="InterPro" id="IPR001584">
    <property type="entry name" value="Integrase_cat-core"/>
</dbReference>
<keyword evidence="9" id="KW-0229">DNA integration</keyword>
<dbReference type="InterPro" id="IPR036397">
    <property type="entry name" value="RNaseH_sf"/>
</dbReference>
<dbReference type="SUPFAM" id="SSF53098">
    <property type="entry name" value="Ribonuclease H-like"/>
    <property type="match status" value="1"/>
</dbReference>
<evidence type="ECO:0000256" key="6">
    <source>
        <dbReference type="ARBA" id="ARBA00022801"/>
    </source>
</evidence>
<evidence type="ECO:0000256" key="9">
    <source>
        <dbReference type="ARBA" id="ARBA00022908"/>
    </source>
</evidence>
<dbReference type="EMBL" id="AYKW01000012">
    <property type="protein sequence ID" value="PIL31777.1"/>
    <property type="molecule type" value="Genomic_DNA"/>
</dbReference>
<evidence type="ECO:0000256" key="13">
    <source>
        <dbReference type="ARBA" id="ARBA00048173"/>
    </source>
</evidence>
<dbReference type="GO" id="GO:0005634">
    <property type="term" value="C:nucleus"/>
    <property type="evidence" value="ECO:0007669"/>
    <property type="project" value="UniProtKB-ARBA"/>
</dbReference>
<evidence type="ECO:0000256" key="3">
    <source>
        <dbReference type="ARBA" id="ARBA00022722"/>
    </source>
</evidence>
<feature type="compositionally biased region" description="Low complexity" evidence="15">
    <location>
        <begin position="218"/>
        <end position="240"/>
    </location>
</feature>
<keyword evidence="12" id="KW-0233">DNA recombination</keyword>
<keyword evidence="18" id="KW-1185">Reference proteome</keyword>
<dbReference type="AlphaFoldDB" id="A0A2G8SDH7"/>
<sequence length="328" mass="36438">MRVPVLKERTSQLAKRYRERFHADTWAAGCTSLGGKKYAMMFTDDNSQWTHTIPEKEKNQAFPAYKKLDVEVEMQEGHKIKVLHTDNGGEFMSNKFITYLESRGTKPDTTVHDTPEQNSVAERTNRMLAKHARAMLIDLGLPQYLWLYVLLHSTWLKNRTSTRMLDGKTLYEVCYGEKPNLRGLKLFGAKVWVHLEHAPKMQPKAVKGCFVRNEVVQPSSSASEMSPTTPEPTPAENEPSQPSEMSDSIEKTPQTGGSTASLPAAVTLTDSPSSLPPSLTHPSATVENVPEEDAEELAPLGHGHHIKKPSATLRQLAVGEGTVDGRPK</sequence>
<comment type="catalytic activity">
    <reaction evidence="13">
        <text>DNA(n) + a 2'-deoxyribonucleoside 5'-triphosphate = DNA(n+1) + diphosphate</text>
        <dbReference type="Rhea" id="RHEA:22508"/>
        <dbReference type="Rhea" id="RHEA-COMP:17339"/>
        <dbReference type="Rhea" id="RHEA-COMP:17340"/>
        <dbReference type="ChEBI" id="CHEBI:33019"/>
        <dbReference type="ChEBI" id="CHEBI:61560"/>
        <dbReference type="ChEBI" id="CHEBI:173112"/>
        <dbReference type="EC" id="2.7.7.49"/>
    </reaction>
</comment>
<reference evidence="17 18" key="1">
    <citation type="journal article" date="2015" name="Sci. Rep.">
        <title>Chromosome-level genome map provides insights into diverse defense mechanisms in the medicinal fungus Ganoderma sinense.</title>
        <authorList>
            <person name="Zhu Y."/>
            <person name="Xu J."/>
            <person name="Sun C."/>
            <person name="Zhou S."/>
            <person name="Xu H."/>
            <person name="Nelson D.R."/>
            <person name="Qian J."/>
            <person name="Song J."/>
            <person name="Luo H."/>
            <person name="Xiang L."/>
            <person name="Li Y."/>
            <person name="Xu Z."/>
            <person name="Ji A."/>
            <person name="Wang L."/>
            <person name="Lu S."/>
            <person name="Hayward A."/>
            <person name="Sun W."/>
            <person name="Li X."/>
            <person name="Schwartz D.C."/>
            <person name="Wang Y."/>
            <person name="Chen S."/>
        </authorList>
    </citation>
    <scope>NUCLEOTIDE SEQUENCE [LARGE SCALE GENOMIC DNA]</scope>
    <source>
        <strain evidence="17 18">ZZ0214-1</strain>
    </source>
</reference>
<feature type="compositionally biased region" description="Polar residues" evidence="15">
    <location>
        <begin position="241"/>
        <end position="261"/>
    </location>
</feature>
<evidence type="ECO:0000256" key="1">
    <source>
        <dbReference type="ARBA" id="ARBA00022578"/>
    </source>
</evidence>
<keyword evidence="2" id="KW-0548">Nucleotidyltransferase</keyword>
<keyword evidence="1" id="KW-0815">Transposition</keyword>
<dbReference type="PROSITE" id="PS50994">
    <property type="entry name" value="INTEGRASE"/>
    <property type="match status" value="1"/>
</dbReference>
<keyword evidence="6" id="KW-0378">Hydrolase</keyword>
<keyword evidence="11" id="KW-0808">Transferase</keyword>
<dbReference type="GO" id="GO:0015074">
    <property type="term" value="P:DNA integration"/>
    <property type="evidence" value="ECO:0007669"/>
    <property type="project" value="UniProtKB-KW"/>
</dbReference>
<dbReference type="GO" id="GO:0003723">
    <property type="term" value="F:RNA binding"/>
    <property type="evidence" value="ECO:0007669"/>
    <property type="project" value="UniProtKB-KW"/>
</dbReference>
<dbReference type="STRING" id="1077348.A0A2G8SDH7"/>